<organism evidence="1 2">
    <name type="scientific">Frondihabitans peucedani</name>
    <dbReference type="NCBI Taxonomy" id="598626"/>
    <lineage>
        <taxon>Bacteria</taxon>
        <taxon>Bacillati</taxon>
        <taxon>Actinomycetota</taxon>
        <taxon>Actinomycetes</taxon>
        <taxon>Micrococcales</taxon>
        <taxon>Microbacteriaceae</taxon>
        <taxon>Frondihabitans</taxon>
    </lineage>
</organism>
<dbReference type="EMBL" id="BAABAU010000001">
    <property type="protein sequence ID" value="GAA4266270.1"/>
    <property type="molecule type" value="Genomic_DNA"/>
</dbReference>
<accession>A0ABP8E204</accession>
<reference evidence="2" key="1">
    <citation type="journal article" date="2019" name="Int. J. Syst. Evol. Microbiol.">
        <title>The Global Catalogue of Microorganisms (GCM) 10K type strain sequencing project: providing services to taxonomists for standard genome sequencing and annotation.</title>
        <authorList>
            <consortium name="The Broad Institute Genomics Platform"/>
            <consortium name="The Broad Institute Genome Sequencing Center for Infectious Disease"/>
            <person name="Wu L."/>
            <person name="Ma J."/>
        </authorList>
    </citation>
    <scope>NUCLEOTIDE SEQUENCE [LARGE SCALE GENOMIC DNA]</scope>
    <source>
        <strain evidence="2">JCM 17442</strain>
    </source>
</reference>
<sequence>MTTMTRVDESVTVWVSDDGVPQRLVWRSERYRVSDVPTRLTPTFPGWQTEQVFDPRITHPLEPRESWRFQATSERGDTHVFDVSREPYNSLWRLLRTYD</sequence>
<comment type="caution">
    <text evidence="1">The sequence shown here is derived from an EMBL/GenBank/DDBJ whole genome shotgun (WGS) entry which is preliminary data.</text>
</comment>
<evidence type="ECO:0000313" key="1">
    <source>
        <dbReference type="EMBL" id="GAA4266270.1"/>
    </source>
</evidence>
<name>A0ABP8E204_9MICO</name>
<dbReference type="RefSeq" id="WP_425552876.1">
    <property type="nucleotide sequence ID" value="NZ_BAABAU010000001.1"/>
</dbReference>
<gene>
    <name evidence="1" type="ORF">GCM10022256_18820</name>
</gene>
<protein>
    <submittedName>
        <fullName evidence="1">Uncharacterized protein</fullName>
    </submittedName>
</protein>
<proteinExistence type="predicted"/>
<evidence type="ECO:0000313" key="2">
    <source>
        <dbReference type="Proteomes" id="UP001501594"/>
    </source>
</evidence>
<dbReference type="Proteomes" id="UP001501594">
    <property type="component" value="Unassembled WGS sequence"/>
</dbReference>
<keyword evidence="2" id="KW-1185">Reference proteome</keyword>